<evidence type="ECO:0000256" key="6">
    <source>
        <dbReference type="SAM" id="SignalP"/>
    </source>
</evidence>
<dbReference type="PANTHER" id="PTHR48043:SF159">
    <property type="entry name" value="EG:EG0003.4 PROTEIN-RELATED"/>
    <property type="match status" value="1"/>
</dbReference>
<dbReference type="InterPro" id="IPR002213">
    <property type="entry name" value="UDP_glucos_trans"/>
</dbReference>
<comment type="catalytic activity">
    <reaction evidence="5">
        <text>glucuronate acceptor + UDP-alpha-D-glucuronate = acceptor beta-D-glucuronoside + UDP + H(+)</text>
        <dbReference type="Rhea" id="RHEA:21032"/>
        <dbReference type="ChEBI" id="CHEBI:15378"/>
        <dbReference type="ChEBI" id="CHEBI:58052"/>
        <dbReference type="ChEBI" id="CHEBI:58223"/>
        <dbReference type="ChEBI" id="CHEBI:132367"/>
        <dbReference type="ChEBI" id="CHEBI:132368"/>
        <dbReference type="EC" id="2.4.1.17"/>
    </reaction>
</comment>
<feature type="transmembrane region" description="Helical" evidence="5">
    <location>
        <begin position="467"/>
        <end position="494"/>
    </location>
</feature>
<organism evidence="7 8">
    <name type="scientific">Callosobruchus maculatus</name>
    <name type="common">Southern cowpea weevil</name>
    <name type="synonym">Pulse bruchid</name>
    <dbReference type="NCBI Taxonomy" id="64391"/>
    <lineage>
        <taxon>Eukaryota</taxon>
        <taxon>Metazoa</taxon>
        <taxon>Ecdysozoa</taxon>
        <taxon>Arthropoda</taxon>
        <taxon>Hexapoda</taxon>
        <taxon>Insecta</taxon>
        <taxon>Pterygota</taxon>
        <taxon>Neoptera</taxon>
        <taxon>Endopterygota</taxon>
        <taxon>Coleoptera</taxon>
        <taxon>Polyphaga</taxon>
        <taxon>Cucujiformia</taxon>
        <taxon>Chrysomeloidea</taxon>
        <taxon>Chrysomelidae</taxon>
        <taxon>Bruchinae</taxon>
        <taxon>Bruchini</taxon>
        <taxon>Callosobruchus</taxon>
    </lineage>
</organism>
<protein>
    <recommendedName>
        <fullName evidence="5">UDP-glucuronosyltransferase</fullName>
        <ecNumber evidence="5">2.4.1.17</ecNumber>
    </recommendedName>
</protein>
<proteinExistence type="inferred from homology"/>
<name>A0A653CXA9_CALMS</name>
<dbReference type="OrthoDB" id="5835829at2759"/>
<accession>A0A653CXA9</accession>
<dbReference type="EC" id="2.4.1.17" evidence="5"/>
<evidence type="ECO:0000256" key="1">
    <source>
        <dbReference type="ARBA" id="ARBA00009995"/>
    </source>
</evidence>
<dbReference type="SUPFAM" id="SSF53756">
    <property type="entry name" value="UDP-Glycosyltransferase/glycogen phosphorylase"/>
    <property type="match status" value="1"/>
</dbReference>
<dbReference type="PROSITE" id="PS00375">
    <property type="entry name" value="UDPGT"/>
    <property type="match status" value="1"/>
</dbReference>
<keyword evidence="5" id="KW-0812">Transmembrane</keyword>
<feature type="signal peptide" evidence="6">
    <location>
        <begin position="1"/>
        <end position="15"/>
    </location>
</feature>
<keyword evidence="8" id="KW-1185">Reference proteome</keyword>
<keyword evidence="6" id="KW-0732">Signal</keyword>
<comment type="similarity">
    <text evidence="1 4">Belongs to the UDP-glycosyltransferase family.</text>
</comment>
<dbReference type="GO" id="GO:0016020">
    <property type="term" value="C:membrane"/>
    <property type="evidence" value="ECO:0007669"/>
    <property type="project" value="UniProtKB-SubCell"/>
</dbReference>
<dbReference type="AlphaFoldDB" id="A0A653CXA9"/>
<dbReference type="Proteomes" id="UP000410492">
    <property type="component" value="Unassembled WGS sequence"/>
</dbReference>
<keyword evidence="3 4" id="KW-0808">Transferase</keyword>
<dbReference type="GO" id="GO:0015020">
    <property type="term" value="F:glucuronosyltransferase activity"/>
    <property type="evidence" value="ECO:0007669"/>
    <property type="project" value="UniProtKB-EC"/>
</dbReference>
<evidence type="ECO:0000313" key="8">
    <source>
        <dbReference type="Proteomes" id="UP000410492"/>
    </source>
</evidence>
<dbReference type="InterPro" id="IPR035595">
    <property type="entry name" value="UDP_glycos_trans_CS"/>
</dbReference>
<dbReference type="EMBL" id="CAACVG010009207">
    <property type="protein sequence ID" value="VEN52509.1"/>
    <property type="molecule type" value="Genomic_DNA"/>
</dbReference>
<dbReference type="Pfam" id="PF00201">
    <property type="entry name" value="UDPGT"/>
    <property type="match status" value="1"/>
</dbReference>
<reference evidence="7 8" key="1">
    <citation type="submission" date="2019-01" db="EMBL/GenBank/DDBJ databases">
        <authorList>
            <person name="Sayadi A."/>
        </authorList>
    </citation>
    <scope>NUCLEOTIDE SEQUENCE [LARGE SCALE GENOMIC DNA]</scope>
</reference>
<keyword evidence="5" id="KW-1133">Transmembrane helix</keyword>
<keyword evidence="2 4" id="KW-0328">Glycosyltransferase</keyword>
<sequence>MLFLYFFTLVTISNGSSILGIIPTPSFSHQNAFWPIWKELSLRGHSVTVVTTDPMNNPELKNLTEISIRETYDIWAPLFENMKATKNLVTSNRDVQIEIRTVSKFILSHRAMATLMKNDSVFDLVMVEAHYPEFLIFGEIYRCPTVMLSSLDVTNEIHVAMGNTIHPITNPDLFMPKYRDMDFKDRLTGFMYVCFEWLFGFPRYMSDRNKVIREFFGDDVPDVSQLLDRVAMLFVNVHPALHGIRLTGPNTVQFGGMNHMRDPQPLPKDLQTFLDTSKEGVVYFSLGTNVLSKDLKSEEFNIFMQALGELPYKVLWKYELDDGNLHKPENIKFVKWLPQQDVLRHPNIKAFVTQGGLQSIEEAMYCRVPMVIIPFAVDQEQNARKAAYKQIGRAIYRGSGELSKNALKKAIKEVIEDPSYRKNIESLAEIILDEPMTGVEKVIWWSEYVIRHKGAKHLRNQNLDVPLYQYLMLDILAFVIVTLIIFSLFMVIVYKIIKCFFSIAIGCVKLKKE</sequence>
<comment type="subcellular location">
    <subcellularLocation>
        <location evidence="5">Membrane</location>
        <topology evidence="5">Single-pass membrane protein</topology>
    </subcellularLocation>
</comment>
<dbReference type="FunFam" id="3.40.50.2000:FF:000050">
    <property type="entry name" value="UDP-glucuronosyltransferase"/>
    <property type="match status" value="1"/>
</dbReference>
<gene>
    <name evidence="7" type="ORF">CALMAC_LOCUS12612</name>
</gene>
<dbReference type="PANTHER" id="PTHR48043">
    <property type="entry name" value="EG:EG0003.4 PROTEIN-RELATED"/>
    <property type="match status" value="1"/>
</dbReference>
<dbReference type="CDD" id="cd03784">
    <property type="entry name" value="GT1_Gtf-like"/>
    <property type="match status" value="1"/>
</dbReference>
<feature type="chain" id="PRO_5024835958" description="UDP-glucuronosyltransferase" evidence="6">
    <location>
        <begin position="16"/>
        <end position="513"/>
    </location>
</feature>
<evidence type="ECO:0000256" key="3">
    <source>
        <dbReference type="ARBA" id="ARBA00022679"/>
    </source>
</evidence>
<dbReference type="InterPro" id="IPR050271">
    <property type="entry name" value="UDP-glycosyltransferase"/>
</dbReference>
<keyword evidence="5" id="KW-0472">Membrane</keyword>
<evidence type="ECO:0000256" key="5">
    <source>
        <dbReference type="RuleBase" id="RU362059"/>
    </source>
</evidence>
<evidence type="ECO:0000313" key="7">
    <source>
        <dbReference type="EMBL" id="VEN52509.1"/>
    </source>
</evidence>
<evidence type="ECO:0000256" key="2">
    <source>
        <dbReference type="ARBA" id="ARBA00022676"/>
    </source>
</evidence>
<dbReference type="Gene3D" id="3.40.50.2000">
    <property type="entry name" value="Glycogen Phosphorylase B"/>
    <property type="match status" value="2"/>
</dbReference>
<evidence type="ECO:0000256" key="4">
    <source>
        <dbReference type="RuleBase" id="RU003718"/>
    </source>
</evidence>